<dbReference type="Proteomes" id="UP000281564">
    <property type="component" value="Unassembled WGS sequence"/>
</dbReference>
<protein>
    <submittedName>
        <fullName evidence="3">Uncharacterized protein</fullName>
    </submittedName>
</protein>
<organism evidence="3 4">
    <name type="scientific">Halonotius pteroides</name>
    <dbReference type="NCBI Taxonomy" id="268735"/>
    <lineage>
        <taxon>Archaea</taxon>
        <taxon>Methanobacteriati</taxon>
        <taxon>Methanobacteriota</taxon>
        <taxon>Stenosarchaea group</taxon>
        <taxon>Halobacteria</taxon>
        <taxon>Halobacteriales</taxon>
        <taxon>Haloferacaceae</taxon>
        <taxon>Halonotius</taxon>
    </lineage>
</organism>
<dbReference type="AlphaFoldDB" id="A0A3A6QS23"/>
<feature type="region of interest" description="Disordered" evidence="1">
    <location>
        <begin position="1"/>
        <end position="43"/>
    </location>
</feature>
<dbReference type="OrthoDB" id="341587at2157"/>
<evidence type="ECO:0000313" key="3">
    <source>
        <dbReference type="EMBL" id="RJX51189.1"/>
    </source>
</evidence>
<accession>A0A3A6QS23</accession>
<sequence>MATGMADGDGGDSSDSSHTQATTEPQPETHVPDSETPRRCPHCGFELPAGDQYQLHLGLNHYERLDDVDQQAFRDAYQQEEAALTRFRIIALGGLVLLYFGFLLVYAVLAV</sequence>
<comment type="caution">
    <text evidence="3">The sequence shown here is derived from an EMBL/GenBank/DDBJ whole genome shotgun (WGS) entry which is preliminary data.</text>
</comment>
<reference evidence="3 4" key="1">
    <citation type="submission" date="2018-06" db="EMBL/GenBank/DDBJ databases">
        <title>Halonotius sp. F13-13 a new haloarchaeeon isolated from a solar saltern from Isla Cristina, Huelva, Spain.</title>
        <authorList>
            <person name="Duran-Viseras A."/>
            <person name="Sanchez-Porro C."/>
            <person name="Ventosa A."/>
        </authorList>
    </citation>
    <scope>NUCLEOTIDE SEQUENCE [LARGE SCALE GENOMIC DNA]</scope>
    <source>
        <strain evidence="3 4">CECT 7525</strain>
    </source>
</reference>
<evidence type="ECO:0000256" key="1">
    <source>
        <dbReference type="SAM" id="MobiDB-lite"/>
    </source>
</evidence>
<keyword evidence="2" id="KW-0472">Membrane</keyword>
<feature type="transmembrane region" description="Helical" evidence="2">
    <location>
        <begin position="89"/>
        <end position="109"/>
    </location>
</feature>
<keyword evidence="2" id="KW-0812">Transmembrane</keyword>
<dbReference type="EMBL" id="QMDW01000003">
    <property type="protein sequence ID" value="RJX51189.1"/>
    <property type="molecule type" value="Genomic_DNA"/>
</dbReference>
<evidence type="ECO:0000313" key="4">
    <source>
        <dbReference type="Proteomes" id="UP000281564"/>
    </source>
</evidence>
<keyword evidence="4" id="KW-1185">Reference proteome</keyword>
<name>A0A3A6QS23_9EURY</name>
<keyword evidence="2" id="KW-1133">Transmembrane helix</keyword>
<gene>
    <name evidence="3" type="ORF">DP106_03655</name>
</gene>
<proteinExistence type="predicted"/>
<dbReference type="RefSeq" id="WP_120083468.1">
    <property type="nucleotide sequence ID" value="NZ_QMDW01000003.1"/>
</dbReference>
<evidence type="ECO:0000256" key="2">
    <source>
        <dbReference type="SAM" id="Phobius"/>
    </source>
</evidence>